<feature type="domain" description="PucR C-terminal helix-turn-helix" evidence="3">
    <location>
        <begin position="315"/>
        <end position="371"/>
    </location>
</feature>
<sequence>MDEEPRGSPSAERATGSTPASARDGARGDASGEHQGLLAEICGARRLTDANVQDLRALGAAAADRGTPLHIVLADFFPCAHRVWAGSAGSGQEGDPSEIRDGAAAVLGVLGDAAVALSEGYETAHRAAIRREEAGRREFVDDLLEGRTPLGRLAERAERFGLRLVGPHRVAVARTRTPFEAGAASTRYVEDGLTSRFGVEQVLITTKDGLLVCVASGAVAQVPQLFAAQAGESVAEPCRVAVSRPRTGPSGIVRSYQEACRALDTATQLGFDAPVVNASDLLVFQVLGRDRAAISDLVITVLGGLAQARGGADVLLDTLTAYFATGCRNTSTARRMGIGVRTVGYRIARIRQLTGYDPTDPDQRYVLQTAVLGARLLGWPESPLQSAD</sequence>
<reference evidence="6" key="1">
    <citation type="submission" date="2016-10" db="EMBL/GenBank/DDBJ databases">
        <authorList>
            <person name="Varghese N."/>
            <person name="Submissions S."/>
        </authorList>
    </citation>
    <scope>NUCLEOTIDE SEQUENCE [LARGE SCALE GENOMIC DNA]</scope>
    <source>
        <strain evidence="6">CGMCC 4.7042</strain>
    </source>
</reference>
<gene>
    <name evidence="5" type="ORF">SAMN05444921_11859</name>
</gene>
<evidence type="ECO:0000256" key="2">
    <source>
        <dbReference type="SAM" id="MobiDB-lite"/>
    </source>
</evidence>
<evidence type="ECO:0000259" key="4">
    <source>
        <dbReference type="Pfam" id="PF17853"/>
    </source>
</evidence>
<dbReference type="PANTHER" id="PTHR33744">
    <property type="entry name" value="CARBOHYDRATE DIACID REGULATOR"/>
    <property type="match status" value="1"/>
</dbReference>
<feature type="region of interest" description="Disordered" evidence="2">
    <location>
        <begin position="1"/>
        <end position="32"/>
    </location>
</feature>
<dbReference type="InterPro" id="IPR042070">
    <property type="entry name" value="PucR_C-HTH_sf"/>
</dbReference>
<dbReference type="PANTHER" id="PTHR33744:SF1">
    <property type="entry name" value="DNA-BINDING TRANSCRIPTIONAL ACTIVATOR ADER"/>
    <property type="match status" value="1"/>
</dbReference>
<comment type="similarity">
    <text evidence="1">Belongs to the CdaR family.</text>
</comment>
<dbReference type="InterPro" id="IPR051448">
    <property type="entry name" value="CdaR-like_regulators"/>
</dbReference>
<dbReference type="Pfam" id="PF17853">
    <property type="entry name" value="GGDEF_2"/>
    <property type="match status" value="1"/>
</dbReference>
<evidence type="ECO:0000313" key="5">
    <source>
        <dbReference type="EMBL" id="SDN06587.1"/>
    </source>
</evidence>
<dbReference type="InterPro" id="IPR041522">
    <property type="entry name" value="CdaR_GGDEF"/>
</dbReference>
<organism evidence="5 6">
    <name type="scientific">Streptomyces wuyuanensis</name>
    <dbReference type="NCBI Taxonomy" id="1196353"/>
    <lineage>
        <taxon>Bacteria</taxon>
        <taxon>Bacillati</taxon>
        <taxon>Actinomycetota</taxon>
        <taxon>Actinomycetes</taxon>
        <taxon>Kitasatosporales</taxon>
        <taxon>Streptomycetaceae</taxon>
        <taxon>Streptomyces</taxon>
    </lineage>
</organism>
<name>A0A1G9YC23_9ACTN</name>
<evidence type="ECO:0000259" key="3">
    <source>
        <dbReference type="Pfam" id="PF13556"/>
    </source>
</evidence>
<dbReference type="Gene3D" id="1.10.10.2840">
    <property type="entry name" value="PucR C-terminal helix-turn-helix domain"/>
    <property type="match status" value="1"/>
</dbReference>
<keyword evidence="6" id="KW-1185">Reference proteome</keyword>
<dbReference type="AlphaFoldDB" id="A0A1G9YC23"/>
<accession>A0A1G9YC23</accession>
<dbReference type="InterPro" id="IPR025736">
    <property type="entry name" value="PucR_C-HTH_dom"/>
</dbReference>
<dbReference type="STRING" id="1196353.SAMN05444921_11859"/>
<protein>
    <submittedName>
        <fullName evidence="5">Sugar diacid utilization regulator</fullName>
    </submittedName>
</protein>
<dbReference type="Pfam" id="PF13556">
    <property type="entry name" value="HTH_30"/>
    <property type="match status" value="1"/>
</dbReference>
<dbReference type="Proteomes" id="UP000199063">
    <property type="component" value="Unassembled WGS sequence"/>
</dbReference>
<proteinExistence type="inferred from homology"/>
<evidence type="ECO:0000256" key="1">
    <source>
        <dbReference type="ARBA" id="ARBA00006754"/>
    </source>
</evidence>
<feature type="domain" description="CdaR GGDEF-like" evidence="4">
    <location>
        <begin position="147"/>
        <end position="264"/>
    </location>
</feature>
<dbReference type="EMBL" id="FNHI01000018">
    <property type="protein sequence ID" value="SDN06587.1"/>
    <property type="molecule type" value="Genomic_DNA"/>
</dbReference>
<evidence type="ECO:0000313" key="6">
    <source>
        <dbReference type="Proteomes" id="UP000199063"/>
    </source>
</evidence>